<protein>
    <recommendedName>
        <fullName evidence="12">NB-ARC domain-containing protein</fullName>
    </recommendedName>
</protein>
<dbReference type="InterPro" id="IPR036388">
    <property type="entry name" value="WH-like_DNA-bd_sf"/>
</dbReference>
<comment type="similarity">
    <text evidence="1">Belongs to the disease resistance NB-LRR family.</text>
</comment>
<sequence length="816" mass="93683">MAAYIAVISLLQTLEQLQQSHPDLIQGQMVKTLESLLVTAEYFQNVVEETSKSRFDPENIISLEEKIRASARYTEDVVELTIYQIMEDLSWIFGITPTSLLHKNLLSVVEKLDTQKNEVMEIVSEFTTSTHDDQILESDGDSLISNPTLQHLEDDIVHGLDDDLEIIVERLTGQLSDLNIVTISGMGGIGKTTLARKAYDHLKLRYHFDIRVWVTISKEYGRRNVLLQALQCISKHTNIDIKKDYDVKDDNELADLVQKSLKGPRYLVVVDDIWSTDVWDSIRGHLSKVSRTLGSWMDVARTLGEIISSHPDKCLGVLGLSYHHLPNHLKPCFLSMGGFPEDYQVETWRLIQLWIAEGFIRRPGSDKSLSEVAEDYLEDLISRNLIMVRKKRFNGEIKACGMHDLLREFCLTEVELTKFMYVETAKMVPTVSAQRHFSFQKKYGYTAIHRCDLLPSVARSIYLFPKFLLRVNLEAFSHFKLLKVLAVFHGYACFHSFPLVITKLFHLRYLQIQCNDNPPASIVELQNLQTLIYGREYGYTTLPEKIWMMKNLRCIQIRKACSLPKPGGKSILNKHLVIGMPNVEELSNLSFTSYTNEIFSSIPNVTRLIIQITPLLTTLDRANRLIDMSSLTKLEALKCVKLSWYVQTLISIRSFPTSLKRLTLAGWHNFTWKDMSTLVMLPNLEELKLKDHAAILNVWRLNDEDKFQSLEFLLFCDINLEHWEASSDNFPNLKHLVLKKCKKLKEIPIDFGEICSLESIELHNCSTLAEESARKIEKEQEDMGNNFLKGIDAYFEGQSDSISLFEGRFSLKDRLG</sequence>
<organism evidence="10 11">
    <name type="scientific">Solanum commersonii</name>
    <name type="common">Commerson's wild potato</name>
    <name type="synonym">Commerson's nightshade</name>
    <dbReference type="NCBI Taxonomy" id="4109"/>
    <lineage>
        <taxon>Eukaryota</taxon>
        <taxon>Viridiplantae</taxon>
        <taxon>Streptophyta</taxon>
        <taxon>Embryophyta</taxon>
        <taxon>Tracheophyta</taxon>
        <taxon>Spermatophyta</taxon>
        <taxon>Magnoliopsida</taxon>
        <taxon>eudicotyledons</taxon>
        <taxon>Gunneridae</taxon>
        <taxon>Pentapetalae</taxon>
        <taxon>asterids</taxon>
        <taxon>lamiids</taxon>
        <taxon>Solanales</taxon>
        <taxon>Solanaceae</taxon>
        <taxon>Solanoideae</taxon>
        <taxon>Solaneae</taxon>
        <taxon>Solanum</taxon>
    </lineage>
</organism>
<dbReference type="SUPFAM" id="SSF52058">
    <property type="entry name" value="L domain-like"/>
    <property type="match status" value="1"/>
</dbReference>
<keyword evidence="4" id="KW-0547">Nucleotide-binding</keyword>
<dbReference type="InterPro" id="IPR055414">
    <property type="entry name" value="LRR_R13L4/SHOC2-like"/>
</dbReference>
<dbReference type="AlphaFoldDB" id="A0A9J5XY87"/>
<dbReference type="OrthoDB" id="1478287at2759"/>
<keyword evidence="3" id="KW-0677">Repeat</keyword>
<dbReference type="Pfam" id="PF23598">
    <property type="entry name" value="LRR_14"/>
    <property type="match status" value="1"/>
</dbReference>
<dbReference type="PRINTS" id="PR00364">
    <property type="entry name" value="DISEASERSIST"/>
</dbReference>
<gene>
    <name evidence="10" type="ORF">H5410_042646</name>
</gene>
<keyword evidence="5" id="KW-0611">Plant defense</keyword>
<feature type="domain" description="Disease resistance R13L4/SHOC-2-like LRR" evidence="9">
    <location>
        <begin position="459"/>
        <end position="668"/>
    </location>
</feature>
<dbReference type="EMBL" id="JACXVP010000008">
    <property type="protein sequence ID" value="KAG5592132.1"/>
    <property type="molecule type" value="Genomic_DNA"/>
</dbReference>
<dbReference type="Gene3D" id="3.40.50.300">
    <property type="entry name" value="P-loop containing nucleotide triphosphate hydrolases"/>
    <property type="match status" value="1"/>
</dbReference>
<dbReference type="SUPFAM" id="SSF52540">
    <property type="entry name" value="P-loop containing nucleoside triphosphate hydrolases"/>
    <property type="match status" value="1"/>
</dbReference>
<evidence type="ECO:0000256" key="5">
    <source>
        <dbReference type="ARBA" id="ARBA00022821"/>
    </source>
</evidence>
<dbReference type="InterPro" id="IPR002182">
    <property type="entry name" value="NB-ARC"/>
</dbReference>
<dbReference type="GO" id="GO:0043531">
    <property type="term" value="F:ADP binding"/>
    <property type="evidence" value="ECO:0007669"/>
    <property type="project" value="InterPro"/>
</dbReference>
<comment type="caution">
    <text evidence="10">The sequence shown here is derived from an EMBL/GenBank/DDBJ whole genome shotgun (WGS) entry which is preliminary data.</text>
</comment>
<feature type="domain" description="NB-ARC" evidence="7">
    <location>
        <begin position="167"/>
        <end position="288"/>
    </location>
</feature>
<dbReference type="PANTHER" id="PTHR15140">
    <property type="entry name" value="TUBULIN-SPECIFIC CHAPERONE E"/>
    <property type="match status" value="1"/>
</dbReference>
<feature type="domain" description="Disease resistance protein winged helix" evidence="8">
    <location>
        <begin position="339"/>
        <end position="409"/>
    </location>
</feature>
<dbReference type="FunFam" id="1.10.10.10:FF:000322">
    <property type="entry name" value="Probable disease resistance protein At1g63360"/>
    <property type="match status" value="1"/>
</dbReference>
<name>A0A9J5XY87_SOLCO</name>
<evidence type="ECO:0000259" key="9">
    <source>
        <dbReference type="Pfam" id="PF23598"/>
    </source>
</evidence>
<dbReference type="Proteomes" id="UP000824120">
    <property type="component" value="Chromosome 8"/>
</dbReference>
<dbReference type="PANTHER" id="PTHR15140:SF49">
    <property type="entry name" value="LATE BLIGHT RESISTANCE PROTEIN HOMOLOG R1A-3"/>
    <property type="match status" value="1"/>
</dbReference>
<evidence type="ECO:0000256" key="6">
    <source>
        <dbReference type="ARBA" id="ARBA00022840"/>
    </source>
</evidence>
<evidence type="ECO:0000259" key="7">
    <source>
        <dbReference type="Pfam" id="PF00931"/>
    </source>
</evidence>
<dbReference type="InterPro" id="IPR058922">
    <property type="entry name" value="WHD_DRP"/>
</dbReference>
<dbReference type="Gene3D" id="1.20.5.4130">
    <property type="match status" value="1"/>
</dbReference>
<dbReference type="InterPro" id="IPR027417">
    <property type="entry name" value="P-loop_NTPase"/>
</dbReference>
<accession>A0A9J5XY87</accession>
<evidence type="ECO:0000256" key="2">
    <source>
        <dbReference type="ARBA" id="ARBA00022614"/>
    </source>
</evidence>
<evidence type="ECO:0000256" key="3">
    <source>
        <dbReference type="ARBA" id="ARBA00022737"/>
    </source>
</evidence>
<reference evidence="10 11" key="1">
    <citation type="submission" date="2020-09" db="EMBL/GenBank/DDBJ databases">
        <title>De no assembly of potato wild relative species, Solanum commersonii.</title>
        <authorList>
            <person name="Cho K."/>
        </authorList>
    </citation>
    <scope>NUCLEOTIDE SEQUENCE [LARGE SCALE GENOMIC DNA]</scope>
    <source>
        <strain evidence="10">LZ3.2</strain>
        <tissue evidence="10">Leaf</tissue>
    </source>
</reference>
<evidence type="ECO:0008006" key="12">
    <source>
        <dbReference type="Google" id="ProtNLM"/>
    </source>
</evidence>
<dbReference type="InterPro" id="IPR032675">
    <property type="entry name" value="LRR_dom_sf"/>
</dbReference>
<dbReference type="Pfam" id="PF23559">
    <property type="entry name" value="WHD_DRP"/>
    <property type="match status" value="1"/>
</dbReference>
<evidence type="ECO:0000313" key="10">
    <source>
        <dbReference type="EMBL" id="KAG5592132.1"/>
    </source>
</evidence>
<dbReference type="GO" id="GO:0005524">
    <property type="term" value="F:ATP binding"/>
    <property type="evidence" value="ECO:0007669"/>
    <property type="project" value="UniProtKB-KW"/>
</dbReference>
<keyword evidence="11" id="KW-1185">Reference proteome</keyword>
<keyword evidence="6" id="KW-0067">ATP-binding</keyword>
<dbReference type="Gene3D" id="1.10.10.10">
    <property type="entry name" value="Winged helix-like DNA-binding domain superfamily/Winged helix DNA-binding domain"/>
    <property type="match status" value="1"/>
</dbReference>
<evidence type="ECO:0000256" key="4">
    <source>
        <dbReference type="ARBA" id="ARBA00022741"/>
    </source>
</evidence>
<evidence type="ECO:0000256" key="1">
    <source>
        <dbReference type="ARBA" id="ARBA00008894"/>
    </source>
</evidence>
<evidence type="ECO:0000313" key="11">
    <source>
        <dbReference type="Proteomes" id="UP000824120"/>
    </source>
</evidence>
<dbReference type="Gene3D" id="3.80.10.10">
    <property type="entry name" value="Ribonuclease Inhibitor"/>
    <property type="match status" value="1"/>
</dbReference>
<proteinExistence type="inferred from homology"/>
<evidence type="ECO:0000259" key="8">
    <source>
        <dbReference type="Pfam" id="PF23559"/>
    </source>
</evidence>
<keyword evidence="2" id="KW-0433">Leucine-rich repeat</keyword>
<dbReference type="Pfam" id="PF00931">
    <property type="entry name" value="NB-ARC"/>
    <property type="match status" value="1"/>
</dbReference>
<dbReference type="GO" id="GO:0006952">
    <property type="term" value="P:defense response"/>
    <property type="evidence" value="ECO:0007669"/>
    <property type="project" value="UniProtKB-KW"/>
</dbReference>